<dbReference type="AlphaFoldDB" id="A0A5Q6RJC3"/>
<keyword evidence="2" id="KW-0812">Transmembrane</keyword>
<protein>
    <submittedName>
        <fullName evidence="3">PrsW family intramembrane metalloprotease</fullName>
    </submittedName>
</protein>
<feature type="transmembrane region" description="Helical" evidence="2">
    <location>
        <begin position="36"/>
        <end position="57"/>
    </location>
</feature>
<feature type="transmembrane region" description="Helical" evidence="2">
    <location>
        <begin position="98"/>
        <end position="119"/>
    </location>
</feature>
<feature type="transmembrane region" description="Helical" evidence="2">
    <location>
        <begin position="131"/>
        <end position="152"/>
    </location>
</feature>
<dbReference type="RefSeq" id="WP_149771408.1">
    <property type="nucleotide sequence ID" value="NZ_VDFQ02000007.1"/>
</dbReference>
<sequence length="482" mass="51194">MSQPWSAPQPQPPRAPAPLGPLPKLPDPLWQRGHTLLVVLMFVTAAIGVVGAGFLSITSGDVAGSGLSLLYALLPLPALLGCFFWLDRYEPEPWHYKLAAVVWGGVVSVGLALAAQIFISETFDLSDEALATFIAPVTEEPAKCLFLLLTFLRMRRVIDGLIDGLVFAGLVGLGFAFVENIGYYAGAYLGIDETGVEGAGATTATFVLRGIMSPFAHPMFTAAFGIAIGLAVRQRSVAVRVLLCAGGLLGSMVLHGIWNGGVSYLGGTGFLLAYGFTGLLLAGTIVLAAIARRNQGRYLTRALTDIARRGWLVADEIPFIASLSYRGKAVRHARTYGGDASAKATRLYQRRAITMAFLYAGVIDRLAKPKAAERVDGILVQMRVLRPYVVLPAPLRFGYVPPRPTYGQQPTPYAPPPYAARQPPPYAPPPPTPPYAARQPPPYAPPPAPYLPPGSPPAAPPRPADVPPNAPGGDGRTGPPRP</sequence>
<dbReference type="PANTHER" id="PTHR36844:SF1">
    <property type="entry name" value="PROTEASE PRSW"/>
    <property type="match status" value="1"/>
</dbReference>
<feature type="transmembrane region" description="Helical" evidence="2">
    <location>
        <begin position="270"/>
        <end position="291"/>
    </location>
</feature>
<evidence type="ECO:0000256" key="1">
    <source>
        <dbReference type="SAM" id="MobiDB-lite"/>
    </source>
</evidence>
<keyword evidence="3" id="KW-0482">Metalloprotease</keyword>
<dbReference type="GO" id="GO:0006508">
    <property type="term" value="P:proteolysis"/>
    <property type="evidence" value="ECO:0007669"/>
    <property type="project" value="UniProtKB-KW"/>
</dbReference>
<dbReference type="InterPro" id="IPR026898">
    <property type="entry name" value="PrsW"/>
</dbReference>
<feature type="transmembrane region" description="Helical" evidence="2">
    <location>
        <begin position="164"/>
        <end position="186"/>
    </location>
</feature>
<gene>
    <name evidence="3" type="ORF">FE697_019925</name>
</gene>
<accession>A0A5Q6RJC3</accession>
<comment type="caution">
    <text evidence="3">The sequence shown here is derived from an EMBL/GenBank/DDBJ whole genome shotgun (WGS) entry which is preliminary data.</text>
</comment>
<evidence type="ECO:0000256" key="2">
    <source>
        <dbReference type="SAM" id="Phobius"/>
    </source>
</evidence>
<feature type="transmembrane region" description="Helical" evidence="2">
    <location>
        <begin position="69"/>
        <end position="86"/>
    </location>
</feature>
<dbReference type="Pfam" id="PF13367">
    <property type="entry name" value="PrsW-protease"/>
    <property type="match status" value="1"/>
</dbReference>
<evidence type="ECO:0000313" key="4">
    <source>
        <dbReference type="Proteomes" id="UP000307768"/>
    </source>
</evidence>
<name>A0A5Q6RJC3_9ACTN</name>
<dbReference type="GO" id="GO:0008237">
    <property type="term" value="F:metallopeptidase activity"/>
    <property type="evidence" value="ECO:0007669"/>
    <property type="project" value="UniProtKB-KW"/>
</dbReference>
<keyword evidence="3" id="KW-0378">Hydrolase</keyword>
<feature type="region of interest" description="Disordered" evidence="1">
    <location>
        <begin position="406"/>
        <end position="482"/>
    </location>
</feature>
<keyword evidence="3" id="KW-0645">Protease</keyword>
<feature type="transmembrane region" description="Helical" evidence="2">
    <location>
        <begin position="206"/>
        <end position="230"/>
    </location>
</feature>
<keyword evidence="2" id="KW-1133">Transmembrane helix</keyword>
<feature type="compositionally biased region" description="Pro residues" evidence="1">
    <location>
        <begin position="412"/>
        <end position="470"/>
    </location>
</feature>
<dbReference type="OrthoDB" id="9785431at2"/>
<dbReference type="EMBL" id="VDFQ02000007">
    <property type="protein sequence ID" value="KAA1418119.1"/>
    <property type="molecule type" value="Genomic_DNA"/>
</dbReference>
<reference evidence="3 4" key="1">
    <citation type="submission" date="2019-09" db="EMBL/GenBank/DDBJ databases">
        <title>Mumia zhuanghuii sp. nov. isolated from the intestinal contents of plateau pika (Ochotona curzoniae) in the Qinghai-Tibet plateau of China.</title>
        <authorList>
            <person name="Tian Z."/>
        </authorList>
    </citation>
    <scope>NUCLEOTIDE SEQUENCE [LARGE SCALE GENOMIC DNA]</scope>
    <source>
        <strain evidence="4">350</strain>
    </source>
</reference>
<keyword evidence="2" id="KW-0472">Membrane</keyword>
<evidence type="ECO:0000313" key="3">
    <source>
        <dbReference type="EMBL" id="KAA1418119.1"/>
    </source>
</evidence>
<feature type="transmembrane region" description="Helical" evidence="2">
    <location>
        <begin position="237"/>
        <end position="258"/>
    </location>
</feature>
<proteinExistence type="predicted"/>
<organism evidence="3 4">
    <name type="scientific">Mumia zhuanghuii</name>
    <dbReference type="NCBI Taxonomy" id="2585211"/>
    <lineage>
        <taxon>Bacteria</taxon>
        <taxon>Bacillati</taxon>
        <taxon>Actinomycetota</taxon>
        <taxon>Actinomycetes</taxon>
        <taxon>Propionibacteriales</taxon>
        <taxon>Nocardioidaceae</taxon>
        <taxon>Mumia</taxon>
    </lineage>
</organism>
<dbReference type="PANTHER" id="PTHR36844">
    <property type="entry name" value="PROTEASE PRSW"/>
    <property type="match status" value="1"/>
</dbReference>
<dbReference type="Proteomes" id="UP000307768">
    <property type="component" value="Unassembled WGS sequence"/>
</dbReference>